<organism evidence="1 2">
    <name type="scientific">Racocetra persica</name>
    <dbReference type="NCBI Taxonomy" id="160502"/>
    <lineage>
        <taxon>Eukaryota</taxon>
        <taxon>Fungi</taxon>
        <taxon>Fungi incertae sedis</taxon>
        <taxon>Mucoromycota</taxon>
        <taxon>Glomeromycotina</taxon>
        <taxon>Glomeromycetes</taxon>
        <taxon>Diversisporales</taxon>
        <taxon>Gigasporaceae</taxon>
        <taxon>Racocetra</taxon>
    </lineage>
</organism>
<keyword evidence="2" id="KW-1185">Reference proteome</keyword>
<feature type="non-terminal residue" evidence="1">
    <location>
        <position position="1"/>
    </location>
</feature>
<dbReference type="Proteomes" id="UP000789920">
    <property type="component" value="Unassembled WGS sequence"/>
</dbReference>
<proteinExistence type="predicted"/>
<dbReference type="EMBL" id="CAJVQC010122383">
    <property type="protein sequence ID" value="CAG8839039.1"/>
    <property type="molecule type" value="Genomic_DNA"/>
</dbReference>
<reference evidence="1" key="1">
    <citation type="submission" date="2021-06" db="EMBL/GenBank/DDBJ databases">
        <authorList>
            <person name="Kallberg Y."/>
            <person name="Tangrot J."/>
            <person name="Rosling A."/>
        </authorList>
    </citation>
    <scope>NUCLEOTIDE SEQUENCE</scope>
    <source>
        <strain evidence="1">MA461A</strain>
    </source>
</reference>
<name>A0ACA9SHP5_9GLOM</name>
<evidence type="ECO:0000313" key="1">
    <source>
        <dbReference type="EMBL" id="CAG8839039.1"/>
    </source>
</evidence>
<gene>
    <name evidence="1" type="ORF">RPERSI_LOCUS30897</name>
</gene>
<accession>A0ACA9SHP5</accession>
<protein>
    <submittedName>
        <fullName evidence="1">28495_t:CDS:1</fullName>
    </submittedName>
</protein>
<sequence>TFELPVQICLFLVLLPLDRQRLEPYKDISRYVHATTPTYW</sequence>
<comment type="caution">
    <text evidence="1">The sequence shown here is derived from an EMBL/GenBank/DDBJ whole genome shotgun (WGS) entry which is preliminary data.</text>
</comment>
<evidence type="ECO:0000313" key="2">
    <source>
        <dbReference type="Proteomes" id="UP000789920"/>
    </source>
</evidence>